<protein>
    <submittedName>
        <fullName evidence="1">Uncharacterized protein</fullName>
    </submittedName>
</protein>
<keyword evidence="2" id="KW-1185">Reference proteome</keyword>
<accession>A0A8J5JMJ8</accession>
<dbReference type="AlphaFoldDB" id="A0A8J5JMJ8"/>
<dbReference type="Proteomes" id="UP000747542">
    <property type="component" value="Unassembled WGS sequence"/>
</dbReference>
<dbReference type="EMBL" id="JAHLQT010030058">
    <property type="protein sequence ID" value="KAG7161087.1"/>
    <property type="molecule type" value="Genomic_DNA"/>
</dbReference>
<organism evidence="1 2">
    <name type="scientific">Homarus americanus</name>
    <name type="common">American lobster</name>
    <dbReference type="NCBI Taxonomy" id="6706"/>
    <lineage>
        <taxon>Eukaryota</taxon>
        <taxon>Metazoa</taxon>
        <taxon>Ecdysozoa</taxon>
        <taxon>Arthropoda</taxon>
        <taxon>Crustacea</taxon>
        <taxon>Multicrustacea</taxon>
        <taxon>Malacostraca</taxon>
        <taxon>Eumalacostraca</taxon>
        <taxon>Eucarida</taxon>
        <taxon>Decapoda</taxon>
        <taxon>Pleocyemata</taxon>
        <taxon>Astacidea</taxon>
        <taxon>Nephropoidea</taxon>
        <taxon>Nephropidae</taxon>
        <taxon>Homarus</taxon>
    </lineage>
</organism>
<reference evidence="1" key="1">
    <citation type="journal article" date="2021" name="Sci. Adv.">
        <title>The American lobster genome reveals insights on longevity, neural, and immune adaptations.</title>
        <authorList>
            <person name="Polinski J.M."/>
            <person name="Zimin A.V."/>
            <person name="Clark K.F."/>
            <person name="Kohn A.B."/>
            <person name="Sadowski N."/>
            <person name="Timp W."/>
            <person name="Ptitsyn A."/>
            <person name="Khanna P."/>
            <person name="Romanova D.Y."/>
            <person name="Williams P."/>
            <person name="Greenwood S.J."/>
            <person name="Moroz L.L."/>
            <person name="Walt D.R."/>
            <person name="Bodnar A.G."/>
        </authorList>
    </citation>
    <scope>NUCLEOTIDE SEQUENCE</scope>
    <source>
        <strain evidence="1">GMGI-L3</strain>
    </source>
</reference>
<evidence type="ECO:0000313" key="2">
    <source>
        <dbReference type="Proteomes" id="UP000747542"/>
    </source>
</evidence>
<feature type="non-terminal residue" evidence="1">
    <location>
        <position position="1"/>
    </location>
</feature>
<name>A0A8J5JMJ8_HOMAM</name>
<gene>
    <name evidence="1" type="ORF">Hamer_G024792</name>
</gene>
<comment type="caution">
    <text evidence="1">The sequence shown here is derived from an EMBL/GenBank/DDBJ whole genome shotgun (WGS) entry which is preliminary data.</text>
</comment>
<sequence>MSRARGVLQSYLRAVVRGDVLVHLPSATVTEVASPSTTKPRCPVFMVEGARPDPSSTSIWRDEGEIRWVVREVLWSVRGGRRQGSVLGSGGSAAAEVCVCASTTTCENDSRILVFKDDYEDDRGRVEVDPWCDLPH</sequence>
<evidence type="ECO:0000313" key="1">
    <source>
        <dbReference type="EMBL" id="KAG7161087.1"/>
    </source>
</evidence>
<proteinExistence type="predicted"/>